<dbReference type="STRING" id="8496.A0A151N641"/>
<organism evidence="3 4">
    <name type="scientific">Alligator mississippiensis</name>
    <name type="common">American alligator</name>
    <dbReference type="NCBI Taxonomy" id="8496"/>
    <lineage>
        <taxon>Eukaryota</taxon>
        <taxon>Metazoa</taxon>
        <taxon>Chordata</taxon>
        <taxon>Craniata</taxon>
        <taxon>Vertebrata</taxon>
        <taxon>Euteleostomi</taxon>
        <taxon>Archelosauria</taxon>
        <taxon>Archosauria</taxon>
        <taxon>Crocodylia</taxon>
        <taxon>Alligatoridae</taxon>
        <taxon>Alligatorinae</taxon>
        <taxon>Alligator</taxon>
    </lineage>
</organism>
<feature type="compositionally biased region" description="Acidic residues" evidence="1">
    <location>
        <begin position="90"/>
        <end position="113"/>
    </location>
</feature>
<evidence type="ECO:0000313" key="3">
    <source>
        <dbReference type="EMBL" id="KYO32260.1"/>
    </source>
</evidence>
<feature type="signal peptide" evidence="2">
    <location>
        <begin position="1"/>
        <end position="21"/>
    </location>
</feature>
<evidence type="ECO:0000313" key="4">
    <source>
        <dbReference type="Proteomes" id="UP000050525"/>
    </source>
</evidence>
<dbReference type="AlphaFoldDB" id="A0A151N641"/>
<sequence>MKLAVFFVLLGSFALWTALQAAPAERQDGRSPAAAPLHQEPPLANGTGVLGPSYPSLAEGIPGAASPAPGHTDTENDYSDANEYGMGDGEVSDDSDDYSDDSDDSDDFSDDDSYGIWWF</sequence>
<keyword evidence="2" id="KW-0732">Signal</keyword>
<name>A0A151N641_ALLMI</name>
<feature type="region of interest" description="Disordered" evidence="1">
    <location>
        <begin position="22"/>
        <end position="119"/>
    </location>
</feature>
<evidence type="ECO:0000256" key="1">
    <source>
        <dbReference type="SAM" id="MobiDB-lite"/>
    </source>
</evidence>
<protein>
    <submittedName>
        <fullName evidence="3">Surface protein-like</fullName>
    </submittedName>
</protein>
<keyword evidence="4" id="KW-1185">Reference proteome</keyword>
<evidence type="ECO:0000256" key="2">
    <source>
        <dbReference type="SAM" id="SignalP"/>
    </source>
</evidence>
<accession>A0A151N641</accession>
<feature type="chain" id="PRO_5007585778" evidence="2">
    <location>
        <begin position="22"/>
        <end position="119"/>
    </location>
</feature>
<dbReference type="EMBL" id="AKHW03003991">
    <property type="protein sequence ID" value="KYO32260.1"/>
    <property type="molecule type" value="Genomic_DNA"/>
</dbReference>
<gene>
    <name evidence="3" type="ORF">Y1Q_0001135</name>
</gene>
<dbReference type="Proteomes" id="UP000050525">
    <property type="component" value="Unassembled WGS sequence"/>
</dbReference>
<proteinExistence type="predicted"/>
<comment type="caution">
    <text evidence="3">The sequence shown here is derived from an EMBL/GenBank/DDBJ whole genome shotgun (WGS) entry which is preliminary data.</text>
</comment>
<reference evidence="3 4" key="1">
    <citation type="journal article" date="2012" name="Genome Biol.">
        <title>Sequencing three crocodilian genomes to illuminate the evolution of archosaurs and amniotes.</title>
        <authorList>
            <person name="St John J.A."/>
            <person name="Braun E.L."/>
            <person name="Isberg S.R."/>
            <person name="Miles L.G."/>
            <person name="Chong A.Y."/>
            <person name="Gongora J."/>
            <person name="Dalzell P."/>
            <person name="Moran C."/>
            <person name="Bed'hom B."/>
            <person name="Abzhanov A."/>
            <person name="Burgess S.C."/>
            <person name="Cooksey A.M."/>
            <person name="Castoe T.A."/>
            <person name="Crawford N.G."/>
            <person name="Densmore L.D."/>
            <person name="Drew J.C."/>
            <person name="Edwards S.V."/>
            <person name="Faircloth B.C."/>
            <person name="Fujita M.K."/>
            <person name="Greenwold M.J."/>
            <person name="Hoffmann F.G."/>
            <person name="Howard J.M."/>
            <person name="Iguchi T."/>
            <person name="Janes D.E."/>
            <person name="Khan S.Y."/>
            <person name="Kohno S."/>
            <person name="de Koning A.J."/>
            <person name="Lance S.L."/>
            <person name="McCarthy F.M."/>
            <person name="McCormack J.E."/>
            <person name="Merchant M.E."/>
            <person name="Peterson D.G."/>
            <person name="Pollock D.D."/>
            <person name="Pourmand N."/>
            <person name="Raney B.J."/>
            <person name="Roessler K.A."/>
            <person name="Sanford J.R."/>
            <person name="Sawyer R.H."/>
            <person name="Schmidt C.J."/>
            <person name="Triplett E.W."/>
            <person name="Tuberville T.D."/>
            <person name="Venegas-Anaya M."/>
            <person name="Howard J.T."/>
            <person name="Jarvis E.D."/>
            <person name="Guillette L.J.Jr."/>
            <person name="Glenn T.C."/>
            <person name="Green R.E."/>
            <person name="Ray D.A."/>
        </authorList>
    </citation>
    <scope>NUCLEOTIDE SEQUENCE [LARGE SCALE GENOMIC DNA]</scope>
    <source>
        <strain evidence="3">KSC_2009_1</strain>
    </source>
</reference>